<dbReference type="InterPro" id="IPR003751">
    <property type="entry name" value="CsrA"/>
</dbReference>
<dbReference type="SUPFAM" id="SSF117130">
    <property type="entry name" value="CsrA-like"/>
    <property type="match status" value="1"/>
</dbReference>
<evidence type="ECO:0000313" key="3">
    <source>
        <dbReference type="Proteomes" id="UP001059672"/>
    </source>
</evidence>
<protein>
    <submittedName>
        <fullName evidence="2">Carbon storage regulator</fullName>
    </submittedName>
</protein>
<accession>A0ABY5H9P4</accession>
<gene>
    <name evidence="2" type="ORF">KDW96_01290</name>
</gene>
<reference evidence="2" key="1">
    <citation type="submission" date="2021-04" db="EMBL/GenBank/DDBJ databases">
        <title>Oceanospirillales bacteria with DddD are important DMSP degraders in coastal seawater.</title>
        <authorList>
            <person name="Liu J."/>
        </authorList>
    </citation>
    <scope>NUCLEOTIDE SEQUENCE</scope>
    <source>
        <strain evidence="2">D13-4</strain>
    </source>
</reference>
<dbReference type="InterPro" id="IPR036107">
    <property type="entry name" value="CsrA_sf"/>
</dbReference>
<keyword evidence="1" id="KW-0010">Activator</keyword>
<dbReference type="Proteomes" id="UP001059672">
    <property type="component" value="Chromosome"/>
</dbReference>
<evidence type="ECO:0000313" key="2">
    <source>
        <dbReference type="EMBL" id="UTW08000.1"/>
    </source>
</evidence>
<name>A0ABY5H9P4_9PSED</name>
<dbReference type="RefSeq" id="WP_255838593.1">
    <property type="nucleotide sequence ID" value="NZ_CP073346.1"/>
</dbReference>
<sequence length="79" mass="8523">MGYLSLTRQEGDLVHLTIDPAVNTEALLHHLLRDGITVHVGEIQNGRVRVSIDAPKQVLILRGELADRPPPVGAAVIAD</sequence>
<dbReference type="Pfam" id="PF02599">
    <property type="entry name" value="CsrA"/>
    <property type="match status" value="1"/>
</dbReference>
<organism evidence="2 3">
    <name type="scientific">Pseudomonas benzenivorans</name>
    <dbReference type="NCBI Taxonomy" id="556533"/>
    <lineage>
        <taxon>Bacteria</taxon>
        <taxon>Pseudomonadati</taxon>
        <taxon>Pseudomonadota</taxon>
        <taxon>Gammaproteobacteria</taxon>
        <taxon>Pseudomonadales</taxon>
        <taxon>Pseudomonadaceae</taxon>
        <taxon>Pseudomonas</taxon>
    </lineage>
</organism>
<dbReference type="Gene3D" id="2.60.40.4380">
    <property type="entry name" value="Translational regulator CsrA"/>
    <property type="match status" value="1"/>
</dbReference>
<dbReference type="EMBL" id="CP073346">
    <property type="protein sequence ID" value="UTW08000.1"/>
    <property type="molecule type" value="Genomic_DNA"/>
</dbReference>
<evidence type="ECO:0000256" key="1">
    <source>
        <dbReference type="ARBA" id="ARBA00023159"/>
    </source>
</evidence>
<proteinExistence type="predicted"/>
<keyword evidence="3" id="KW-1185">Reference proteome</keyword>